<dbReference type="HOGENOM" id="CLU_1446518_0_0_6"/>
<reference evidence="2 3" key="1">
    <citation type="submission" date="2014-11" db="EMBL/GenBank/DDBJ databases">
        <title>Complete Genome Sequence of Pseudoalteromonas sp. Strain OCN003 Isolated from Kaneohe Bay, Oahu, Hawaii.</title>
        <authorList>
            <person name="Beurmann S."/>
            <person name="Videau P."/>
            <person name="Ushijima B."/>
            <person name="Smith A.M."/>
            <person name="Aeby G.S."/>
            <person name="Callahan S.M."/>
            <person name="Belcaid M."/>
        </authorList>
    </citation>
    <scope>NUCLEOTIDE SEQUENCE [LARGE SCALE GENOMIC DNA]</scope>
    <source>
        <strain evidence="2 3">OCN003</strain>
    </source>
</reference>
<name>A0A0A7EFE8_9GAMM</name>
<feature type="transmembrane region" description="Helical" evidence="1">
    <location>
        <begin position="42"/>
        <end position="60"/>
    </location>
</feature>
<dbReference type="OrthoDB" id="9927401at2"/>
<evidence type="ECO:0000256" key="1">
    <source>
        <dbReference type="SAM" id="Phobius"/>
    </source>
</evidence>
<keyword evidence="1" id="KW-0812">Transmembrane</keyword>
<dbReference type="EMBL" id="CP009888">
    <property type="protein sequence ID" value="AIY65344.1"/>
    <property type="molecule type" value="Genomic_DNA"/>
</dbReference>
<accession>A0A0A7EFE8</accession>
<keyword evidence="1" id="KW-0472">Membrane</keyword>
<evidence type="ECO:0000313" key="3">
    <source>
        <dbReference type="Proteomes" id="UP000030341"/>
    </source>
</evidence>
<gene>
    <name evidence="2" type="ORF">OM33_09415</name>
</gene>
<dbReference type="Proteomes" id="UP000030341">
    <property type="component" value="Chromosome 1"/>
</dbReference>
<dbReference type="eggNOG" id="ENOG5033BUC">
    <property type="taxonomic scope" value="Bacteria"/>
</dbReference>
<protein>
    <submittedName>
        <fullName evidence="2">Uncharacterized protein</fullName>
    </submittedName>
</protein>
<feature type="transmembrane region" description="Helical" evidence="1">
    <location>
        <begin position="17"/>
        <end position="36"/>
    </location>
</feature>
<sequence length="187" mass="21170">MVKINSEQSKRSAQFKFIAYTLSVVLIAGCLFALTLNNALNWLLIVIVIVMLCIVGFLIASQAATNRFLTLGKAPLILDNNIVMLGVETKGQIVINQPDFKKFNQARLQILVPGYESGLNEVWSDTLPLKFDFDGDTTLLDFTFTLPTQIKFHTGSRCYLSISYVENMQEVKRTYRLNVRDPKVRML</sequence>
<evidence type="ECO:0000313" key="2">
    <source>
        <dbReference type="EMBL" id="AIY65344.1"/>
    </source>
</evidence>
<dbReference type="AlphaFoldDB" id="A0A0A7EFE8"/>
<dbReference type="KEGG" id="pseo:OM33_09415"/>
<proteinExistence type="predicted"/>
<organism evidence="2 3">
    <name type="scientific">Pseudoalteromonas piratica</name>
    <dbReference type="NCBI Taxonomy" id="1348114"/>
    <lineage>
        <taxon>Bacteria</taxon>
        <taxon>Pseudomonadati</taxon>
        <taxon>Pseudomonadota</taxon>
        <taxon>Gammaproteobacteria</taxon>
        <taxon>Alteromonadales</taxon>
        <taxon>Pseudoalteromonadaceae</taxon>
        <taxon>Pseudoalteromonas</taxon>
    </lineage>
</organism>
<keyword evidence="3" id="KW-1185">Reference proteome</keyword>
<dbReference type="PROSITE" id="PS51257">
    <property type="entry name" value="PROKAR_LIPOPROTEIN"/>
    <property type="match status" value="1"/>
</dbReference>
<keyword evidence="1" id="KW-1133">Transmembrane helix</keyword>
<dbReference type="RefSeq" id="WP_038641140.1">
    <property type="nucleotide sequence ID" value="NZ_CP009888.1"/>
</dbReference>